<dbReference type="RefSeq" id="WP_184575451.1">
    <property type="nucleotide sequence ID" value="NZ_JACHJL010000014.1"/>
</dbReference>
<evidence type="ECO:0000313" key="6">
    <source>
        <dbReference type="Proteomes" id="UP000588098"/>
    </source>
</evidence>
<accession>A0A7W9QE15</accession>
<keyword evidence="1" id="KW-0732">Signal</keyword>
<reference evidence="5 6" key="1">
    <citation type="submission" date="2020-08" db="EMBL/GenBank/DDBJ databases">
        <title>Genomic Encyclopedia of Type Strains, Phase III (KMG-III): the genomes of soil and plant-associated and newly described type strains.</title>
        <authorList>
            <person name="Whitman W."/>
        </authorList>
    </citation>
    <scope>NUCLEOTIDE SEQUENCE [LARGE SCALE GENOMIC DNA]</scope>
    <source>
        <strain evidence="5 6">CECT 8305</strain>
    </source>
</reference>
<organism evidence="5 6">
    <name type="scientific">Streptomyces zagrosensis</name>
    <dbReference type="NCBI Taxonomy" id="1042984"/>
    <lineage>
        <taxon>Bacteria</taxon>
        <taxon>Bacillati</taxon>
        <taxon>Actinomycetota</taxon>
        <taxon>Actinomycetes</taxon>
        <taxon>Kitasatosporales</taxon>
        <taxon>Streptomycetaceae</taxon>
        <taxon>Streptomyces</taxon>
    </lineage>
</organism>
<evidence type="ECO:0000256" key="3">
    <source>
        <dbReference type="SAM" id="MobiDB-lite"/>
    </source>
</evidence>
<comment type="caution">
    <text evidence="5">The sequence shown here is derived from an EMBL/GenBank/DDBJ whole genome shotgun (WGS) entry which is preliminary data.</text>
</comment>
<dbReference type="InterPro" id="IPR006558">
    <property type="entry name" value="LamG-like"/>
</dbReference>
<keyword evidence="6" id="KW-1185">Reference proteome</keyword>
<dbReference type="PANTHER" id="PTHR46943">
    <property type="entry name" value="PENTRAXIN-RELATED PROTEIN PTX3"/>
    <property type="match status" value="1"/>
</dbReference>
<dbReference type="InterPro" id="IPR013320">
    <property type="entry name" value="ConA-like_dom_sf"/>
</dbReference>
<feature type="region of interest" description="Disordered" evidence="3">
    <location>
        <begin position="280"/>
        <end position="336"/>
    </location>
</feature>
<feature type="region of interest" description="Disordered" evidence="3">
    <location>
        <begin position="1235"/>
        <end position="1255"/>
    </location>
</feature>
<dbReference type="Proteomes" id="UP000588098">
    <property type="component" value="Unassembled WGS sequence"/>
</dbReference>
<feature type="domain" description="LamG-like jellyroll fold" evidence="4">
    <location>
        <begin position="838"/>
        <end position="989"/>
    </location>
</feature>
<name>A0A7W9QE15_9ACTN</name>
<protein>
    <recommendedName>
        <fullName evidence="4">LamG-like jellyroll fold domain-containing protein</fullName>
    </recommendedName>
</protein>
<feature type="compositionally biased region" description="Polar residues" evidence="3">
    <location>
        <begin position="610"/>
        <end position="626"/>
    </location>
</feature>
<dbReference type="EMBL" id="JACHJL010000014">
    <property type="protein sequence ID" value="MBB5938008.1"/>
    <property type="molecule type" value="Genomic_DNA"/>
</dbReference>
<feature type="compositionally biased region" description="Low complexity" evidence="3">
    <location>
        <begin position="66"/>
        <end position="94"/>
    </location>
</feature>
<dbReference type="SMART" id="SM00560">
    <property type="entry name" value="LamGL"/>
    <property type="match status" value="3"/>
</dbReference>
<proteinExistence type="predicted"/>
<gene>
    <name evidence="5" type="ORF">FHS42_005092</name>
</gene>
<dbReference type="Gene3D" id="2.60.120.200">
    <property type="match status" value="3"/>
</dbReference>
<evidence type="ECO:0000259" key="4">
    <source>
        <dbReference type="SMART" id="SM00560"/>
    </source>
</evidence>
<feature type="compositionally biased region" description="Polar residues" evidence="3">
    <location>
        <begin position="1239"/>
        <end position="1249"/>
    </location>
</feature>
<feature type="region of interest" description="Disordered" evidence="3">
    <location>
        <begin position="32"/>
        <end position="105"/>
    </location>
</feature>
<dbReference type="Pfam" id="PF13385">
    <property type="entry name" value="Laminin_G_3"/>
    <property type="match status" value="3"/>
</dbReference>
<dbReference type="GO" id="GO:0006955">
    <property type="term" value="P:immune response"/>
    <property type="evidence" value="ECO:0007669"/>
    <property type="project" value="InterPro"/>
</dbReference>
<feature type="region of interest" description="Disordered" evidence="3">
    <location>
        <begin position="602"/>
        <end position="626"/>
    </location>
</feature>
<sequence>MRAVRGVVIGTLGIALSVGLLPSTVSEATARPAAAQAVEGDAETGSEASSTTEGKGAGSTQRKRFSALSKKAAPKSATSKSAASETASSESAALDQARRTGAKVEVTSLRTETSEVFATPEGDVEAREHVRPVRVRSGGGWRPVDTRLRRSPEGAVVPGGTTLGLEFSGGGDAPLARLRRAGRELALSWPKPLPEPRLEGDAAVYPEVLPDVDLRVTAEVDGFAQLLVVKSAEAADNEELAELRMRVAADGVTVKETSEGTLAAVDRGSGNAVFEAPQPVMWDSSGTSAPPNRAPNGTQSTRGTYSRTAPKTSASAEQAQPSPGSAGGGRPAPVGVEVAAGGSELVLTPDAELLTGEDTVYPVYIDPQWYTPRASSWTVASRYWAGTPQWKFNGDADAGLGYCGWAYCKPEDTKRLFYQIPTSRFTGRSILSAEFVVRETHAASCEAREVQLWRTKPISSSTTWNSQNVDGFWADHLRNKSFAYGFDGCAAADAEFEVAGVVRQAAEKGWPSLTFGMRASSESDRYGWKRFADDAYLRVKYNRRPTQLRTAQLTIDPGGTCRPADQAVRVRSLPTMRVNDVSDPDGDAVKVQFQATWDAGDGQGWKPRWASTTTAKRSGSDFSTKLPSSLPKNKRIDWHARVWDGAQWSPWSYDGSAPGCNFLLDTSVPAGPAISSGQYPRSDAEDPEDPWRDGVGRYGTFTIDAPASDVTRYWFGVNEQPSSKHTLNTSGGGAKTMRFMPTRPGVNFVTAQAFDAAGNGSEPRTYYFRVRAGQPDRMTWDLDEDAGATEVSGSGGGWPAELAGGARAGGEGAVAGGLHLDGTDDYAATPSPALHTGKSFSVSAWAKLPAEGVDGAPVVVAQAGSHASGYEIYYSNASGGWVFLRHTSDNAEGNGVARAVQPSCPAGDSGCAAGRLGTWTHLTGVFDHPAGLLRLYVNGKQVGTAAYREPWDARGPTYLGVASHYGQREGHFPGALDDVQLFDYQLTDTQVGSLADKKPVTTGGRPAKVGWNLDEDASATAVTGRGQRVAGAIRGGAKTGTPGVAGTALTLDGADDHVRTSQPILDTHQSFAVSLWARLPKDADNRAMVAVTQGGDKLRGYELYHSATLGWVFLRAGADDPAAPVVRAAQGACPATAPNCPAAGLGEWAHVVAVYDYDIGQMKLYVNGVLKATEAFTTPWLANGPVTMGAADYPDGTGGFFQGDVDEVRMYDRVISDDEVRQLFRQRPLVKGRWKLETATGTPATSPDDSTARRPLTLSSGARIGTGWVDDKALLLDGVDDHAATTGSPIDSGASFTLAGWAQAAAVPDGPATVLSTEGSRRSAVAVRWVPGPGAGSPGRWQVTLPASDTDGAAVTTVESRSFADARDWNHLAVVHDGFADQVQLYVNGRLETLVCPDSDGDGTADEATCAGNVSWSDNALSFTGSKALQIGRTKTAGSFGEHWPGAVDDVWAFQGALSEGQVAALAEGKRGTPTEIPRD</sequence>
<feature type="domain" description="LamG-like jellyroll fold" evidence="4">
    <location>
        <begin position="1069"/>
        <end position="1218"/>
    </location>
</feature>
<feature type="domain" description="LamG-like jellyroll fold" evidence="4">
    <location>
        <begin position="1294"/>
        <end position="1461"/>
    </location>
</feature>
<evidence type="ECO:0000256" key="2">
    <source>
        <dbReference type="ARBA" id="ARBA00023157"/>
    </source>
</evidence>
<evidence type="ECO:0000256" key="1">
    <source>
        <dbReference type="ARBA" id="ARBA00022729"/>
    </source>
</evidence>
<keyword evidence="2" id="KW-1015">Disulfide bond</keyword>
<feature type="compositionally biased region" description="Polar residues" evidence="3">
    <location>
        <begin position="284"/>
        <end position="320"/>
    </location>
</feature>
<dbReference type="PANTHER" id="PTHR46943:SF1">
    <property type="entry name" value="PENTRAXIN-RELATED PROTEIN PTX3"/>
    <property type="match status" value="1"/>
</dbReference>
<dbReference type="InterPro" id="IPR042837">
    <property type="entry name" value="PTX3"/>
</dbReference>
<evidence type="ECO:0000313" key="5">
    <source>
        <dbReference type="EMBL" id="MBB5938008.1"/>
    </source>
</evidence>
<dbReference type="SUPFAM" id="SSF49899">
    <property type="entry name" value="Concanavalin A-like lectins/glucanases"/>
    <property type="match status" value="3"/>
</dbReference>